<dbReference type="GO" id="GO:0005886">
    <property type="term" value="C:plasma membrane"/>
    <property type="evidence" value="ECO:0007669"/>
    <property type="project" value="UniProtKB-SubCell"/>
</dbReference>
<evidence type="ECO:0000259" key="8">
    <source>
        <dbReference type="PROSITE" id="PS50928"/>
    </source>
</evidence>
<accession>A0A0W8FYH9</accession>
<organism evidence="9">
    <name type="scientific">hydrocarbon metagenome</name>
    <dbReference type="NCBI Taxonomy" id="938273"/>
    <lineage>
        <taxon>unclassified sequences</taxon>
        <taxon>metagenomes</taxon>
        <taxon>ecological metagenomes</taxon>
    </lineage>
</organism>
<dbReference type="AlphaFoldDB" id="A0A0W8FYH9"/>
<evidence type="ECO:0000256" key="6">
    <source>
        <dbReference type="ARBA" id="ARBA00023136"/>
    </source>
</evidence>
<keyword evidence="6 7" id="KW-0472">Membrane</keyword>
<keyword evidence="3" id="KW-1003">Cell membrane</keyword>
<sequence length="148" mass="16579">MVEFGWIDTYLALIVPYFINALGIIMFRQYFKSIPQSLIDAARLDGCGDLQIIFKILWPNSIPALVTIGIITFMASWNEVLWPLIVIRDESLMTMPQLVTLFAVGGRADSQLGVKLASAVLLALPIILAYLFFQKYFIQSMASTGIKE</sequence>
<dbReference type="CDD" id="cd06261">
    <property type="entry name" value="TM_PBP2"/>
    <property type="match status" value="1"/>
</dbReference>
<evidence type="ECO:0000256" key="4">
    <source>
        <dbReference type="ARBA" id="ARBA00022692"/>
    </source>
</evidence>
<dbReference type="PANTHER" id="PTHR43744">
    <property type="entry name" value="ABC TRANSPORTER PERMEASE PROTEIN MG189-RELATED-RELATED"/>
    <property type="match status" value="1"/>
</dbReference>
<evidence type="ECO:0000256" key="3">
    <source>
        <dbReference type="ARBA" id="ARBA00022475"/>
    </source>
</evidence>
<keyword evidence="4 7" id="KW-0812">Transmembrane</keyword>
<evidence type="ECO:0000256" key="7">
    <source>
        <dbReference type="SAM" id="Phobius"/>
    </source>
</evidence>
<feature type="transmembrane region" description="Helical" evidence="7">
    <location>
        <begin position="112"/>
        <end position="133"/>
    </location>
</feature>
<proteinExistence type="predicted"/>
<dbReference type="Gene3D" id="1.10.3720.10">
    <property type="entry name" value="MetI-like"/>
    <property type="match status" value="1"/>
</dbReference>
<dbReference type="PROSITE" id="PS50928">
    <property type="entry name" value="ABC_TM1"/>
    <property type="match status" value="1"/>
</dbReference>
<dbReference type="GO" id="GO:0055085">
    <property type="term" value="P:transmembrane transport"/>
    <property type="evidence" value="ECO:0007669"/>
    <property type="project" value="InterPro"/>
</dbReference>
<dbReference type="PANTHER" id="PTHR43744:SF12">
    <property type="entry name" value="ABC TRANSPORTER PERMEASE PROTEIN MG189-RELATED"/>
    <property type="match status" value="1"/>
</dbReference>
<feature type="domain" description="ABC transmembrane type-1" evidence="8">
    <location>
        <begin position="1"/>
        <end position="133"/>
    </location>
</feature>
<dbReference type="Pfam" id="PF00528">
    <property type="entry name" value="BPD_transp_1"/>
    <property type="match status" value="1"/>
</dbReference>
<evidence type="ECO:0000313" key="9">
    <source>
        <dbReference type="EMBL" id="KUG25910.1"/>
    </source>
</evidence>
<evidence type="ECO:0000256" key="1">
    <source>
        <dbReference type="ARBA" id="ARBA00004651"/>
    </source>
</evidence>
<dbReference type="InterPro" id="IPR000515">
    <property type="entry name" value="MetI-like"/>
</dbReference>
<dbReference type="SUPFAM" id="SSF161098">
    <property type="entry name" value="MetI-like"/>
    <property type="match status" value="1"/>
</dbReference>
<feature type="transmembrane region" description="Helical" evidence="7">
    <location>
        <begin position="6"/>
        <end position="27"/>
    </location>
</feature>
<protein>
    <submittedName>
        <fullName evidence="9">N-acetyl-d-glucosamine abc transport system, permease protein 2</fullName>
    </submittedName>
</protein>
<comment type="subcellular location">
    <subcellularLocation>
        <location evidence="1">Cell membrane</location>
        <topology evidence="1">Multi-pass membrane protein</topology>
    </subcellularLocation>
</comment>
<comment type="caution">
    <text evidence="9">The sequence shown here is derived from an EMBL/GenBank/DDBJ whole genome shotgun (WGS) entry which is preliminary data.</text>
</comment>
<name>A0A0W8FYH9_9ZZZZ</name>
<feature type="transmembrane region" description="Helical" evidence="7">
    <location>
        <begin position="62"/>
        <end position="85"/>
    </location>
</feature>
<reference evidence="9" key="1">
    <citation type="journal article" date="2015" name="Proc. Natl. Acad. Sci. U.S.A.">
        <title>Networks of energetic and metabolic interactions define dynamics in microbial communities.</title>
        <authorList>
            <person name="Embree M."/>
            <person name="Liu J.K."/>
            <person name="Al-Bassam M.M."/>
            <person name="Zengler K."/>
        </authorList>
    </citation>
    <scope>NUCLEOTIDE SEQUENCE</scope>
</reference>
<gene>
    <name evidence="9" type="ORF">ASZ90_004263</name>
</gene>
<evidence type="ECO:0000256" key="5">
    <source>
        <dbReference type="ARBA" id="ARBA00022989"/>
    </source>
</evidence>
<evidence type="ECO:0000256" key="2">
    <source>
        <dbReference type="ARBA" id="ARBA00022448"/>
    </source>
</evidence>
<dbReference type="EMBL" id="LNQE01000576">
    <property type="protein sequence ID" value="KUG25910.1"/>
    <property type="molecule type" value="Genomic_DNA"/>
</dbReference>
<keyword evidence="5 7" id="KW-1133">Transmembrane helix</keyword>
<keyword evidence="2" id="KW-0813">Transport</keyword>
<dbReference type="InterPro" id="IPR035906">
    <property type="entry name" value="MetI-like_sf"/>
</dbReference>